<dbReference type="GO" id="GO:0003690">
    <property type="term" value="F:double-stranded DNA binding"/>
    <property type="evidence" value="ECO:0007669"/>
    <property type="project" value="TreeGrafter"/>
</dbReference>
<evidence type="ECO:0000256" key="4">
    <source>
        <dbReference type="ARBA" id="ARBA00023015"/>
    </source>
</evidence>
<evidence type="ECO:0000256" key="6">
    <source>
        <dbReference type="ARBA" id="ARBA00023204"/>
    </source>
</evidence>
<evidence type="ECO:0000259" key="10">
    <source>
        <dbReference type="Pfam" id="PF18307"/>
    </source>
</evidence>
<feature type="domain" description="Transcription factor Tfb2 C-terminal" evidence="10">
    <location>
        <begin position="416"/>
        <end position="483"/>
    </location>
</feature>
<organism evidence="11 12">
    <name type="scientific">Streblomastix strix</name>
    <dbReference type="NCBI Taxonomy" id="222440"/>
    <lineage>
        <taxon>Eukaryota</taxon>
        <taxon>Metamonada</taxon>
        <taxon>Preaxostyla</taxon>
        <taxon>Oxymonadida</taxon>
        <taxon>Streblomastigidae</taxon>
        <taxon>Streblomastix</taxon>
    </lineage>
</organism>
<comment type="similarity">
    <text evidence="2 8">Belongs to the TFB2 family.</text>
</comment>
<dbReference type="InterPro" id="IPR040662">
    <property type="entry name" value="Tfb2_C"/>
</dbReference>
<evidence type="ECO:0000256" key="5">
    <source>
        <dbReference type="ARBA" id="ARBA00023163"/>
    </source>
</evidence>
<reference evidence="11 12" key="1">
    <citation type="submission" date="2019-03" db="EMBL/GenBank/DDBJ databases">
        <title>Single cell metagenomics reveals metabolic interactions within the superorganism composed of flagellate Streblomastix strix and complex community of Bacteroidetes bacteria on its surface.</title>
        <authorList>
            <person name="Treitli S.C."/>
            <person name="Kolisko M."/>
            <person name="Husnik F."/>
            <person name="Keeling P."/>
            <person name="Hampl V."/>
        </authorList>
    </citation>
    <scope>NUCLEOTIDE SEQUENCE [LARGE SCALE GENOMIC DNA]</scope>
    <source>
        <strain evidence="11">ST1C</strain>
    </source>
</reference>
<dbReference type="Gene3D" id="3.30.70.2610">
    <property type="match status" value="1"/>
</dbReference>
<comment type="subcellular location">
    <subcellularLocation>
        <location evidence="1 8">Nucleus</location>
    </subcellularLocation>
</comment>
<dbReference type="OrthoDB" id="364513at2759"/>
<evidence type="ECO:0000256" key="9">
    <source>
        <dbReference type="SAM" id="MobiDB-lite"/>
    </source>
</evidence>
<protein>
    <recommendedName>
        <fullName evidence="8">General transcription factor IIH subunit 4</fullName>
    </recommendedName>
</protein>
<dbReference type="InterPro" id="IPR004598">
    <property type="entry name" value="TFIIH_p52/Tfb2"/>
</dbReference>
<dbReference type="GO" id="GO:0006289">
    <property type="term" value="P:nucleotide-excision repair"/>
    <property type="evidence" value="ECO:0007669"/>
    <property type="project" value="InterPro"/>
</dbReference>
<comment type="caution">
    <text evidence="11">The sequence shown here is derived from an EMBL/GenBank/DDBJ whole genome shotgun (WGS) entry which is preliminary data.</text>
</comment>
<evidence type="ECO:0000256" key="1">
    <source>
        <dbReference type="ARBA" id="ARBA00004123"/>
    </source>
</evidence>
<dbReference type="GO" id="GO:0000439">
    <property type="term" value="C:transcription factor TFIIH core complex"/>
    <property type="evidence" value="ECO:0007669"/>
    <property type="project" value="InterPro"/>
</dbReference>
<evidence type="ECO:0000256" key="8">
    <source>
        <dbReference type="RuleBase" id="RU364024"/>
    </source>
</evidence>
<dbReference type="PANTHER" id="PTHR13152">
    <property type="entry name" value="TFIIH, POLYPEPTIDE 4"/>
    <property type="match status" value="1"/>
</dbReference>
<feature type="region of interest" description="Disordered" evidence="9">
    <location>
        <begin position="80"/>
        <end position="101"/>
    </location>
</feature>
<gene>
    <name evidence="11" type="ORF">EZS28_012265</name>
</gene>
<keyword evidence="6 8" id="KW-0234">DNA repair</keyword>
<feature type="compositionally biased region" description="Polar residues" evidence="9">
    <location>
        <begin position="45"/>
        <end position="54"/>
    </location>
</feature>
<proteinExistence type="inferred from homology"/>
<evidence type="ECO:0000256" key="7">
    <source>
        <dbReference type="ARBA" id="ARBA00023242"/>
    </source>
</evidence>
<keyword evidence="7 8" id="KW-0539">Nucleus</keyword>
<keyword evidence="3 8" id="KW-0227">DNA damage</keyword>
<evidence type="ECO:0000256" key="3">
    <source>
        <dbReference type="ARBA" id="ARBA00022763"/>
    </source>
</evidence>
<sequence length="501" mass="57268">MIRDDDTSQDEEDFSVISDDDEDEVISLSDDDEEEYDVNIKSGESDSFNMNISDNQEDGMNKETSSRIQRNVQKNIKQETKEVQPTQKNIKQGIKEDKNKKVKKQQHTLKAQRQMPQLQATPYGFHFLLQSTASQVWTLFNAYVKSPQFKDSERVDVFCILCQILHHSHVAVPLSLNPQQSQYSEIHQTLKTKQFQDGKLDDQIIINITAQNHPQLTAQILNDLADLGLIYLFRQNRMGGAQIQSSSTSPLFDNNNDFIFLVTPLVAFLREDENAIGDVMGNLLREIQEDNEEEEQYGELDKYRSEQLIKNENSSQDIIQTSSSSSLGGFIVVEPNYRIYAYTSSVLHLQLLLLFCNIHFRLPNLIVATLTRESVHQAMLRNITGEQIVKFLEDHLHPSCRKPGQLIPSLPDTVRNQIFIWKRERERFTATPSVAFGPFTSESLFEHAKAAALNGNKHLWSGVTFQQGMMLIVGEDGSEELAHQINDQLIREKLSAMTGYR</sequence>
<feature type="region of interest" description="Disordered" evidence="9">
    <location>
        <begin position="1"/>
        <end position="24"/>
    </location>
</feature>
<comment type="function">
    <text evidence="8">Component of the general transcription and DNA repair factor IIH (TFIIH) core complex which is involved in general and transcription-coupled nucleotide excision repair (NER) of damaged DNA.</text>
</comment>
<evidence type="ECO:0000313" key="11">
    <source>
        <dbReference type="EMBL" id="KAA6392206.1"/>
    </source>
</evidence>
<dbReference type="Pfam" id="PF03849">
    <property type="entry name" value="Tfb2"/>
    <property type="match status" value="1"/>
</dbReference>
<dbReference type="GO" id="GO:0001671">
    <property type="term" value="F:ATPase activator activity"/>
    <property type="evidence" value="ECO:0007669"/>
    <property type="project" value="InterPro"/>
</dbReference>
<dbReference type="PANTHER" id="PTHR13152:SF0">
    <property type="entry name" value="GENERAL TRANSCRIPTION FACTOR IIH SUBUNIT 4"/>
    <property type="match status" value="1"/>
</dbReference>
<keyword evidence="5 8" id="KW-0804">Transcription</keyword>
<feature type="region of interest" description="Disordered" evidence="9">
    <location>
        <begin position="42"/>
        <end position="64"/>
    </location>
</feature>
<dbReference type="AlphaFoldDB" id="A0A5J4WC18"/>
<name>A0A5J4WC18_9EUKA</name>
<evidence type="ECO:0000313" key="12">
    <source>
        <dbReference type="Proteomes" id="UP000324800"/>
    </source>
</evidence>
<dbReference type="Proteomes" id="UP000324800">
    <property type="component" value="Unassembled WGS sequence"/>
</dbReference>
<evidence type="ECO:0000256" key="2">
    <source>
        <dbReference type="ARBA" id="ARBA00007132"/>
    </source>
</evidence>
<feature type="compositionally biased region" description="Acidic residues" evidence="9">
    <location>
        <begin position="7"/>
        <end position="24"/>
    </location>
</feature>
<keyword evidence="4 8" id="KW-0805">Transcription regulation</keyword>
<accession>A0A5J4WC18</accession>
<dbReference type="Pfam" id="PF18307">
    <property type="entry name" value="Tfb2_C"/>
    <property type="match status" value="1"/>
</dbReference>
<dbReference type="EMBL" id="SNRW01002622">
    <property type="protein sequence ID" value="KAA6392206.1"/>
    <property type="molecule type" value="Genomic_DNA"/>
</dbReference>
<dbReference type="GO" id="GO:0005675">
    <property type="term" value="C:transcription factor TFIIH holo complex"/>
    <property type="evidence" value="ECO:0007669"/>
    <property type="project" value="TreeGrafter"/>
</dbReference>